<sequence>MASPSLLAGDIEAELADARAAYAQKDTTCLAECLNRLCIFVPLWRAYPPSEQAVWPAAEVQLIGLHQLIITSKVADRYPLLVRYLLMTPFLILGWLINPSFFAKLHPCEKERDERHRRAQEMAPSAAKLLPLSPAIFGTELFASVPGSASSSSLMLPPSSVATPATPTIELGEHTAALHQAARDLRVPPPTARKKPVSPSIEYLGAPLPSLSHTSSRSRPSSPPKCDPPVPVKPLLTRHSTRHLHKPPVGPGGADADSDEESEDDVDAEPAPPGSASKPPTPRFPEGSDLPPLADMPHNPAVHKAMVAFSNAFGGKDSKGREATGVAATTWRDVVNFSYHDGSLADEVCAPCRASLTPCICPFVAVHKPNPAARSRKKTVSSGSKPKNVARVSKKASGVPAAMPNEENVAPAPEPQESSQHARIMREPPLPFTDTVPVVADKDIPPPIPSWDAIFEQALSRFPIGASLPLSQDDLSSLPTTTLSQMLFVADGAYSCAHLDTLHFKDQVQTLHIQSFLASHLRRWHARQLRSVYAAYNNRLHKQGSSEADVARTFVETFSRVGCAGAIIPNSLFLNVRSDTEPPVAPSSGSTGSRSCKGKGKASGDSMDVDAPGPLIRRRFVWLPGPPFSRFVAQVKLTKEPKPRPDWTQTDLQKPEPTTPTQPERPRPSRRRPRSLDAAEAARKKADHAVTQAAEGAHRLAPVMTCQDPAAHHCHHHRAPPANPRLRLPHHRLPPPVVSCLYSHCCLCYPRSFVSLISRFSLTALYPYCFLVARKKI</sequence>
<accession>A0A9P7KH77</accession>
<reference evidence="2" key="1">
    <citation type="submission" date="2021-02" db="EMBL/GenBank/DDBJ databases">
        <authorList>
            <person name="Nieuwenhuis M."/>
            <person name="Van De Peppel L.J.J."/>
        </authorList>
    </citation>
    <scope>NUCLEOTIDE SEQUENCE</scope>
    <source>
        <strain evidence="2">D49</strain>
    </source>
</reference>
<gene>
    <name evidence="2" type="ORF">H0H81_004032</name>
</gene>
<dbReference type="EMBL" id="JABCKI010001044">
    <property type="protein sequence ID" value="KAG5649409.1"/>
    <property type="molecule type" value="Genomic_DNA"/>
</dbReference>
<keyword evidence="3" id="KW-1185">Reference proteome</keyword>
<evidence type="ECO:0000313" key="3">
    <source>
        <dbReference type="Proteomes" id="UP000717328"/>
    </source>
</evidence>
<reference evidence="2" key="2">
    <citation type="submission" date="2021-10" db="EMBL/GenBank/DDBJ databases">
        <title>Phylogenomics reveals ancestral predisposition of the termite-cultivated fungus Termitomyces towards a domesticated lifestyle.</title>
        <authorList>
            <person name="Auxier B."/>
            <person name="Grum-Grzhimaylo A."/>
            <person name="Cardenas M.E."/>
            <person name="Lodge J.D."/>
            <person name="Laessoe T."/>
            <person name="Pedersen O."/>
            <person name="Smith M.E."/>
            <person name="Kuyper T.W."/>
            <person name="Franco-Molano E.A."/>
            <person name="Baroni T.J."/>
            <person name="Aanen D.K."/>
        </authorList>
    </citation>
    <scope>NUCLEOTIDE SEQUENCE</scope>
    <source>
        <strain evidence="2">D49</strain>
    </source>
</reference>
<protein>
    <submittedName>
        <fullName evidence="2">Uncharacterized protein</fullName>
    </submittedName>
</protein>
<dbReference type="Proteomes" id="UP000717328">
    <property type="component" value="Unassembled WGS sequence"/>
</dbReference>
<feature type="region of interest" description="Disordered" evidence="1">
    <location>
        <begin position="182"/>
        <end position="298"/>
    </location>
</feature>
<comment type="caution">
    <text evidence="2">The sequence shown here is derived from an EMBL/GenBank/DDBJ whole genome shotgun (WGS) entry which is preliminary data.</text>
</comment>
<name>A0A9P7KH77_9AGAR</name>
<dbReference type="AlphaFoldDB" id="A0A9P7KH77"/>
<feature type="region of interest" description="Disordered" evidence="1">
    <location>
        <begin position="371"/>
        <end position="421"/>
    </location>
</feature>
<feature type="compositionally biased region" description="Basic and acidic residues" evidence="1">
    <location>
        <begin position="674"/>
        <end position="684"/>
    </location>
</feature>
<feature type="compositionally biased region" description="Low complexity" evidence="1">
    <location>
        <begin position="400"/>
        <end position="417"/>
    </location>
</feature>
<feature type="region of interest" description="Disordered" evidence="1">
    <location>
        <begin position="637"/>
        <end position="684"/>
    </location>
</feature>
<evidence type="ECO:0000256" key="1">
    <source>
        <dbReference type="SAM" id="MobiDB-lite"/>
    </source>
</evidence>
<feature type="compositionally biased region" description="Pro residues" evidence="1">
    <location>
        <begin position="221"/>
        <end position="232"/>
    </location>
</feature>
<feature type="compositionally biased region" description="Acidic residues" evidence="1">
    <location>
        <begin position="256"/>
        <end position="268"/>
    </location>
</feature>
<evidence type="ECO:0000313" key="2">
    <source>
        <dbReference type="EMBL" id="KAG5649409.1"/>
    </source>
</evidence>
<proteinExistence type="predicted"/>
<feature type="compositionally biased region" description="Low complexity" evidence="1">
    <location>
        <begin position="207"/>
        <end position="220"/>
    </location>
</feature>
<organism evidence="2 3">
    <name type="scientific">Sphagnurus paluster</name>
    <dbReference type="NCBI Taxonomy" id="117069"/>
    <lineage>
        <taxon>Eukaryota</taxon>
        <taxon>Fungi</taxon>
        <taxon>Dikarya</taxon>
        <taxon>Basidiomycota</taxon>
        <taxon>Agaricomycotina</taxon>
        <taxon>Agaricomycetes</taxon>
        <taxon>Agaricomycetidae</taxon>
        <taxon>Agaricales</taxon>
        <taxon>Tricholomatineae</taxon>
        <taxon>Lyophyllaceae</taxon>
        <taxon>Sphagnurus</taxon>
    </lineage>
</organism>
<feature type="region of interest" description="Disordered" evidence="1">
    <location>
        <begin position="579"/>
        <end position="611"/>
    </location>
</feature>